<dbReference type="NCBIfam" id="TIGR01254">
    <property type="entry name" value="sfuA"/>
    <property type="match status" value="1"/>
</dbReference>
<evidence type="ECO:0000313" key="3">
    <source>
        <dbReference type="EMBL" id="RPF19629.1"/>
    </source>
</evidence>
<feature type="chain" id="PRO_5038852018" evidence="2">
    <location>
        <begin position="18"/>
        <end position="339"/>
    </location>
</feature>
<protein>
    <submittedName>
        <fullName evidence="3">Thiamine transport system substrate-binding protein</fullName>
    </submittedName>
</protein>
<dbReference type="GO" id="GO:0015888">
    <property type="term" value="P:thiamine transport"/>
    <property type="evidence" value="ECO:0007669"/>
    <property type="project" value="InterPro"/>
</dbReference>
<dbReference type="GO" id="GO:0030288">
    <property type="term" value="C:outer membrane-bounded periplasmic space"/>
    <property type="evidence" value="ECO:0007669"/>
    <property type="project" value="TreeGrafter"/>
</dbReference>
<dbReference type="PROSITE" id="PS51257">
    <property type="entry name" value="PROKAR_LIPOPROTEIN"/>
    <property type="match status" value="1"/>
</dbReference>
<dbReference type="Gene3D" id="3.40.190.10">
    <property type="entry name" value="Periplasmic binding protein-like II"/>
    <property type="match status" value="2"/>
</dbReference>
<dbReference type="SUPFAM" id="SSF53850">
    <property type="entry name" value="Periplasmic binding protein-like II"/>
    <property type="match status" value="1"/>
</dbReference>
<reference evidence="3 4" key="1">
    <citation type="submission" date="2018-11" db="EMBL/GenBank/DDBJ databases">
        <title>Sequencing the genomes of 1000 actinobacteria strains.</title>
        <authorList>
            <person name="Klenk H.-P."/>
        </authorList>
    </citation>
    <scope>NUCLEOTIDE SEQUENCE [LARGE SCALE GENOMIC DNA]</scope>
    <source>
        <strain evidence="3 4">DSM 15700</strain>
    </source>
</reference>
<evidence type="ECO:0000313" key="4">
    <source>
        <dbReference type="Proteomes" id="UP000280501"/>
    </source>
</evidence>
<dbReference type="AlphaFoldDB" id="A0A3N4YER7"/>
<dbReference type="Proteomes" id="UP000280501">
    <property type="component" value="Unassembled WGS sequence"/>
</dbReference>
<dbReference type="OrthoDB" id="5412681at2"/>
<evidence type="ECO:0000256" key="2">
    <source>
        <dbReference type="SAM" id="SignalP"/>
    </source>
</evidence>
<dbReference type="GO" id="GO:0030976">
    <property type="term" value="F:thiamine pyrophosphate binding"/>
    <property type="evidence" value="ECO:0007669"/>
    <property type="project" value="TreeGrafter"/>
</dbReference>
<dbReference type="Pfam" id="PF13343">
    <property type="entry name" value="SBP_bac_6"/>
    <property type="match status" value="1"/>
</dbReference>
<proteinExistence type="predicted"/>
<dbReference type="PANTHER" id="PTHR30006:SF2">
    <property type="entry name" value="ABC TRANSPORTER SUBSTRATE-BINDING PROTEIN"/>
    <property type="match status" value="1"/>
</dbReference>
<dbReference type="PANTHER" id="PTHR30006">
    <property type="entry name" value="THIAMINE-BINDING PERIPLASMIC PROTEIN-RELATED"/>
    <property type="match status" value="1"/>
</dbReference>
<dbReference type="InterPro" id="IPR005948">
    <property type="entry name" value="ThiB-like"/>
</dbReference>
<dbReference type="GO" id="GO:0030975">
    <property type="term" value="F:thiamine binding"/>
    <property type="evidence" value="ECO:0007669"/>
    <property type="project" value="InterPro"/>
</dbReference>
<name>A0A3N4YER7_9MICO</name>
<keyword evidence="4" id="KW-1185">Reference proteome</keyword>
<feature type="signal peptide" evidence="2">
    <location>
        <begin position="1"/>
        <end position="17"/>
    </location>
</feature>
<organism evidence="3 4">
    <name type="scientific">Myceligenerans xiligouense</name>
    <dbReference type="NCBI Taxonomy" id="253184"/>
    <lineage>
        <taxon>Bacteria</taxon>
        <taxon>Bacillati</taxon>
        <taxon>Actinomycetota</taxon>
        <taxon>Actinomycetes</taxon>
        <taxon>Micrococcales</taxon>
        <taxon>Promicromonosporaceae</taxon>
        <taxon>Myceligenerans</taxon>
    </lineage>
</organism>
<dbReference type="EMBL" id="RKQZ01000001">
    <property type="protein sequence ID" value="RPF19629.1"/>
    <property type="molecule type" value="Genomic_DNA"/>
</dbReference>
<evidence type="ECO:0000256" key="1">
    <source>
        <dbReference type="ARBA" id="ARBA00022729"/>
    </source>
</evidence>
<accession>A0A3N4YER7</accession>
<sequence>MTTFRRTTVTTATAASAAAALLLSGCTGQPEGDQGADASPASDTVTLVTHDSFALSDGILAKFEDETGLTVEVNAAGDAGTLANQLVLTKDAPLGDAVFGIDNTFASRVTEEGVIAGDLAQIDQGDVCINADKEWFAEQNLDAPETLADLAEPGYQGLLVVSNPATSSPGLAFLLATYDAFGENGFGDYWQALRENDVKVVDSWEDAYYVDFSGADGEGDRPLVLSYSTSPAYTVTDDGESTTTALLDTCFRQEEYAGVLTGADNPDGAWELVRFLQSDTVQEDLPGSMYMYPAHEDVPLPAEWVKHAPLAEDPYEVAPEDIAAHRDEWIEAWTAIVLG</sequence>
<comment type="caution">
    <text evidence="3">The sequence shown here is derived from an EMBL/GenBank/DDBJ whole genome shotgun (WGS) entry which is preliminary data.</text>
</comment>
<dbReference type="RefSeq" id="WP_123812906.1">
    <property type="nucleotide sequence ID" value="NZ_RKQZ01000001.1"/>
</dbReference>
<keyword evidence="1 2" id="KW-0732">Signal</keyword>
<gene>
    <name evidence="3" type="ORF">EDD34_0187</name>
</gene>